<feature type="transmembrane region" description="Helical" evidence="7">
    <location>
        <begin position="88"/>
        <end position="108"/>
    </location>
</feature>
<evidence type="ECO:0000256" key="3">
    <source>
        <dbReference type="ARBA" id="ARBA00022475"/>
    </source>
</evidence>
<protein>
    <submittedName>
        <fullName evidence="8">AmiS/UreI family transporter</fullName>
    </submittedName>
</protein>
<keyword evidence="4 7" id="KW-0812">Transmembrane</keyword>
<dbReference type="Gene3D" id="1.25.40.600">
    <property type="match status" value="1"/>
</dbReference>
<feature type="transmembrane region" description="Helical" evidence="7">
    <location>
        <begin position="57"/>
        <end position="76"/>
    </location>
</feature>
<dbReference type="EMBL" id="REFS01000002">
    <property type="protein sequence ID" value="RMB23809.1"/>
    <property type="molecule type" value="Genomic_DNA"/>
</dbReference>
<comment type="subcellular location">
    <subcellularLocation>
        <location evidence="1">Cell membrane</location>
        <topology evidence="1">Multi-pass membrane protein</topology>
    </subcellularLocation>
</comment>
<evidence type="ECO:0000256" key="4">
    <source>
        <dbReference type="ARBA" id="ARBA00022692"/>
    </source>
</evidence>
<organism evidence="8 9">
    <name type="scientific">Haloplanus aerogenes</name>
    <dbReference type="NCBI Taxonomy" id="660522"/>
    <lineage>
        <taxon>Archaea</taxon>
        <taxon>Methanobacteriati</taxon>
        <taxon>Methanobacteriota</taxon>
        <taxon>Stenosarchaea group</taxon>
        <taxon>Halobacteria</taxon>
        <taxon>Halobacteriales</taxon>
        <taxon>Haloferacaceae</taxon>
        <taxon>Haloplanus</taxon>
    </lineage>
</organism>
<dbReference type="Proteomes" id="UP000277326">
    <property type="component" value="Unassembled WGS sequence"/>
</dbReference>
<reference evidence="8 9" key="1">
    <citation type="journal article" date="2015" name="Stand. Genomic Sci.">
        <title>Genomic Encyclopedia of Bacterial and Archaeal Type Strains, Phase III: the genomes of soil and plant-associated and newly described type strains.</title>
        <authorList>
            <person name="Whitman W.B."/>
            <person name="Woyke T."/>
            <person name="Klenk H.P."/>
            <person name="Zhou Y."/>
            <person name="Lilburn T.G."/>
            <person name="Beck B.J."/>
            <person name="De Vos P."/>
            <person name="Vandamme P."/>
            <person name="Eisen J.A."/>
            <person name="Garrity G."/>
            <person name="Hugenholtz P."/>
            <person name="Kyrpides N.C."/>
        </authorList>
    </citation>
    <scope>NUCLEOTIDE SEQUENCE [LARGE SCALE GENOMIC DNA]</scope>
    <source>
        <strain evidence="8 9">CGMCC 1.10124</strain>
    </source>
</reference>
<keyword evidence="6 7" id="KW-0472">Membrane</keyword>
<proteinExistence type="predicted"/>
<keyword evidence="2" id="KW-0813">Transport</keyword>
<evidence type="ECO:0000313" key="8">
    <source>
        <dbReference type="EMBL" id="RMB23809.1"/>
    </source>
</evidence>
<evidence type="ECO:0000256" key="6">
    <source>
        <dbReference type="ARBA" id="ARBA00023136"/>
    </source>
</evidence>
<comment type="caution">
    <text evidence="8">The sequence shown here is derived from an EMBL/GenBank/DDBJ whole genome shotgun (WGS) entry which is preliminary data.</text>
</comment>
<keyword evidence="5 7" id="KW-1133">Transmembrane helix</keyword>
<dbReference type="InterPro" id="IPR038523">
    <property type="entry name" value="AmiSUreI_transpt_sf"/>
</dbReference>
<feature type="transmembrane region" description="Helical" evidence="7">
    <location>
        <begin position="170"/>
        <end position="192"/>
    </location>
</feature>
<gene>
    <name evidence="8" type="ORF">ATH50_1039</name>
</gene>
<name>A0A3M0DVF3_9EURY</name>
<dbReference type="GO" id="GO:0005886">
    <property type="term" value="C:plasma membrane"/>
    <property type="evidence" value="ECO:0007669"/>
    <property type="project" value="UniProtKB-SubCell"/>
</dbReference>
<feature type="transmembrane region" description="Helical" evidence="7">
    <location>
        <begin position="140"/>
        <end position="158"/>
    </location>
</feature>
<keyword evidence="3" id="KW-1003">Cell membrane</keyword>
<feature type="transmembrane region" description="Helical" evidence="7">
    <location>
        <begin position="21"/>
        <end position="45"/>
    </location>
</feature>
<evidence type="ECO:0000256" key="7">
    <source>
        <dbReference type="SAM" id="Phobius"/>
    </source>
</evidence>
<sequence length="195" mass="21247">MSYFSAASYVTQNTRGRRGRIVALINTLGMGLVYVGAVLIVNGLWLLGYGDGKDVAILNFLTGLITFLIAAWWAFFPEASGGSSFNAAGTLLFSFTYLWVGANAWRGIEDQRGFGWYCLFVAALAAPTGFLVFQAGDIGLAALWWIWAVLWFTFWVLLGIERDEYTSAVGWYTTAVGIVSGAAGYVMAMGAWPWA</sequence>
<accession>A0A3M0DVF3</accession>
<dbReference type="InterPro" id="IPR003211">
    <property type="entry name" value="AmiSUreI_transpt"/>
</dbReference>
<evidence type="ECO:0000313" key="9">
    <source>
        <dbReference type="Proteomes" id="UP000277326"/>
    </source>
</evidence>
<feature type="transmembrane region" description="Helical" evidence="7">
    <location>
        <begin position="114"/>
        <end position="133"/>
    </location>
</feature>
<evidence type="ECO:0000256" key="5">
    <source>
        <dbReference type="ARBA" id="ARBA00022989"/>
    </source>
</evidence>
<dbReference type="AlphaFoldDB" id="A0A3M0DVF3"/>
<evidence type="ECO:0000256" key="1">
    <source>
        <dbReference type="ARBA" id="ARBA00004651"/>
    </source>
</evidence>
<dbReference type="Pfam" id="PF02293">
    <property type="entry name" value="AmiS_UreI"/>
    <property type="match status" value="1"/>
</dbReference>
<evidence type="ECO:0000256" key="2">
    <source>
        <dbReference type="ARBA" id="ARBA00022448"/>
    </source>
</evidence>